<reference evidence="3" key="1">
    <citation type="submission" date="2019-08" db="EMBL/GenBank/DDBJ databases">
        <title>Limnoglobus roseus gen. nov., sp. nov., a novel freshwater planctomycete with a giant genome from the family Gemmataceae.</title>
        <authorList>
            <person name="Kulichevskaya I.S."/>
            <person name="Naumoff D.G."/>
            <person name="Miroshnikov K."/>
            <person name="Ivanova A."/>
            <person name="Philippov D.A."/>
            <person name="Hakobyan A."/>
            <person name="Rijpstra I.C."/>
            <person name="Sinninghe Damste J.S."/>
            <person name="Liesack W."/>
            <person name="Dedysh S.N."/>
        </authorList>
    </citation>
    <scope>NUCLEOTIDE SEQUENCE [LARGE SCALE GENOMIC DNA]</scope>
    <source>
        <strain evidence="3">PX52</strain>
    </source>
</reference>
<dbReference type="AlphaFoldDB" id="A0A5C1ABH8"/>
<dbReference type="RefSeq" id="WP_149109272.1">
    <property type="nucleotide sequence ID" value="NZ_CP042425.1"/>
</dbReference>
<gene>
    <name evidence="2" type="ORF">PX52LOC_01266</name>
</gene>
<organism evidence="2 3">
    <name type="scientific">Limnoglobus roseus</name>
    <dbReference type="NCBI Taxonomy" id="2598579"/>
    <lineage>
        <taxon>Bacteria</taxon>
        <taxon>Pseudomonadati</taxon>
        <taxon>Planctomycetota</taxon>
        <taxon>Planctomycetia</taxon>
        <taxon>Gemmatales</taxon>
        <taxon>Gemmataceae</taxon>
        <taxon>Limnoglobus</taxon>
    </lineage>
</organism>
<dbReference type="EMBL" id="CP042425">
    <property type="protein sequence ID" value="QEL14378.1"/>
    <property type="molecule type" value="Genomic_DNA"/>
</dbReference>
<dbReference type="Proteomes" id="UP000324974">
    <property type="component" value="Chromosome"/>
</dbReference>
<evidence type="ECO:0000313" key="3">
    <source>
        <dbReference type="Proteomes" id="UP000324974"/>
    </source>
</evidence>
<accession>A0A5C1ABH8</accession>
<name>A0A5C1ABH8_9BACT</name>
<feature type="chain" id="PRO_5022927727" evidence="1">
    <location>
        <begin position="28"/>
        <end position="286"/>
    </location>
</feature>
<keyword evidence="1" id="KW-0732">Signal</keyword>
<keyword evidence="3" id="KW-1185">Reference proteome</keyword>
<proteinExistence type="predicted"/>
<evidence type="ECO:0000256" key="1">
    <source>
        <dbReference type="SAM" id="SignalP"/>
    </source>
</evidence>
<feature type="signal peptide" evidence="1">
    <location>
        <begin position="1"/>
        <end position="27"/>
    </location>
</feature>
<evidence type="ECO:0000313" key="2">
    <source>
        <dbReference type="EMBL" id="QEL14378.1"/>
    </source>
</evidence>
<dbReference type="KEGG" id="lrs:PX52LOC_01266"/>
<protein>
    <submittedName>
        <fullName evidence="2">Uncharacterized protein</fullName>
    </submittedName>
</protein>
<sequence>MHGLHCRRVRHFLAAGLLVLAPALAHAQSPTTVADIEIYQGTRKVAPKPVDPTTVPKVAAVVAATLQDATSSAIASTGTVIGRILDRSVPKWEAPRLPVVVNITLPQPSPAASPVMTAGGFQPVAVGGVGTPGLLPWAYANTARDATPATPREEPKPTVIIVREPAPVPVAAVAALPEPTGIRISNETLLLALGGVVIAAGVVLLRSRTPVAATATTVAKPAVPHATIRGFDVGPLPETMEKFDIGPSYAEEVAQNKADEKAGEAAVLQHILNQNLTMRAEMGSDN</sequence>